<comment type="subcellular location">
    <subcellularLocation>
        <location evidence="1">Membrane</location>
        <topology evidence="1">Multi-pass membrane protein</topology>
    </subcellularLocation>
</comment>
<evidence type="ECO:0000256" key="11">
    <source>
        <dbReference type="ARBA" id="ARBA00082544"/>
    </source>
</evidence>
<reference evidence="14" key="1">
    <citation type="journal article" date="2020" name="Stud. Mycol.">
        <title>101 Dothideomycetes genomes: A test case for predicting lifestyles and emergence of pathogens.</title>
        <authorList>
            <person name="Haridas S."/>
            <person name="Albert R."/>
            <person name="Binder M."/>
            <person name="Bloem J."/>
            <person name="LaButti K."/>
            <person name="Salamov A."/>
            <person name="Andreopoulos B."/>
            <person name="Baker S."/>
            <person name="Barry K."/>
            <person name="Bills G."/>
            <person name="Bluhm B."/>
            <person name="Cannon C."/>
            <person name="Castanera R."/>
            <person name="Culley D."/>
            <person name="Daum C."/>
            <person name="Ezra D."/>
            <person name="Gonzalez J."/>
            <person name="Henrissat B."/>
            <person name="Kuo A."/>
            <person name="Liang C."/>
            <person name="Lipzen A."/>
            <person name="Lutzoni F."/>
            <person name="Magnuson J."/>
            <person name="Mondo S."/>
            <person name="Nolan M."/>
            <person name="Ohm R."/>
            <person name="Pangilinan J."/>
            <person name="Park H.-J."/>
            <person name="Ramirez L."/>
            <person name="Alfaro M."/>
            <person name="Sun H."/>
            <person name="Tritt A."/>
            <person name="Yoshinaga Y."/>
            <person name="Zwiers L.-H."/>
            <person name="Turgeon B."/>
            <person name="Goodwin S."/>
            <person name="Spatafora J."/>
            <person name="Crous P."/>
            <person name="Grigoriev I."/>
        </authorList>
    </citation>
    <scope>NUCLEOTIDE SEQUENCE [LARGE SCALE GENOMIC DNA]</scope>
    <source>
        <strain evidence="14">CBS 304.66</strain>
    </source>
</reference>
<evidence type="ECO:0000256" key="9">
    <source>
        <dbReference type="ARBA" id="ARBA00059620"/>
    </source>
</evidence>
<proteinExistence type="inferred from homology"/>
<evidence type="ECO:0000313" key="14">
    <source>
        <dbReference type="Proteomes" id="UP000800093"/>
    </source>
</evidence>
<evidence type="ECO:0000256" key="5">
    <source>
        <dbReference type="ARBA" id="ARBA00022989"/>
    </source>
</evidence>
<evidence type="ECO:0000313" key="13">
    <source>
        <dbReference type="EMBL" id="KAF2262711.1"/>
    </source>
</evidence>
<dbReference type="CDD" id="cd05339">
    <property type="entry name" value="17beta-HSDXI-like_SDR_c"/>
    <property type="match status" value="1"/>
</dbReference>
<dbReference type="InterPro" id="IPR020904">
    <property type="entry name" value="Sc_DH/Rdtase_CS"/>
</dbReference>
<evidence type="ECO:0000256" key="8">
    <source>
        <dbReference type="ARBA" id="ARBA00023136"/>
    </source>
</evidence>
<sequence length="340" mass="37156">MIRSLVLATVYGILLWVASFSSPSPILVLLSEDQLARLVAPLRWLLALALVREINAGLSCWAENKWLWTNDKNAWDWKSEVAVVTGGSNGIGAMVVKKLASHGIKVAVLDVQPLSKELQNDEGNLIKLYKCDITCWRAVHAAGNAIRSDHGSPSILINNAGIGNANTILEVTPERLRTIFDVNLISHWNTVQEFLPDMISKNKGHIMSTASLAAFFGLAGMVDYSCTKAGLIAFHEGLSQELKHRYNAPKIKTSIVYPNWTKTRLITAIEKNISTTKAPLVDPTEVATTVVNHILRAKSGQLILGPQIVASMRALPTWLQELVRDKLAQVVDVNATSAVA</sequence>
<dbReference type="PANTHER" id="PTHR24322:SF736">
    <property type="entry name" value="RETINOL DEHYDROGENASE 10"/>
    <property type="match status" value="1"/>
</dbReference>
<comment type="caution">
    <text evidence="13">The sequence shown here is derived from an EMBL/GenBank/DDBJ whole genome shotgun (WGS) entry which is preliminary data.</text>
</comment>
<keyword evidence="4" id="KW-0521">NADP</keyword>
<dbReference type="AlphaFoldDB" id="A0A9P4K5Y6"/>
<dbReference type="FunFam" id="3.40.50.720:FF:000131">
    <property type="entry name" value="Short-chain dehydrogenase/reductase 3"/>
    <property type="match status" value="1"/>
</dbReference>
<dbReference type="GO" id="GO:0016020">
    <property type="term" value="C:membrane"/>
    <property type="evidence" value="ECO:0007669"/>
    <property type="project" value="UniProtKB-SubCell"/>
</dbReference>
<keyword evidence="3" id="KW-0812">Transmembrane</keyword>
<dbReference type="OrthoDB" id="10253736at2759"/>
<keyword evidence="8" id="KW-0472">Membrane</keyword>
<evidence type="ECO:0000256" key="10">
    <source>
        <dbReference type="ARBA" id="ARBA00068717"/>
    </source>
</evidence>
<dbReference type="Pfam" id="PF00106">
    <property type="entry name" value="adh_short"/>
    <property type="match status" value="1"/>
</dbReference>
<comment type="similarity">
    <text evidence="2 12">Belongs to the short-chain dehydrogenases/reductases (SDR) family.</text>
</comment>
<dbReference type="GO" id="GO:0052650">
    <property type="term" value="F:all-trans-retinol dehydrogenase (NADP+) activity"/>
    <property type="evidence" value="ECO:0007669"/>
    <property type="project" value="UniProtKB-ARBA"/>
</dbReference>
<keyword evidence="14" id="KW-1185">Reference proteome</keyword>
<dbReference type="Proteomes" id="UP000800093">
    <property type="component" value="Unassembled WGS sequence"/>
</dbReference>
<protein>
    <recommendedName>
        <fullName evidence="10">Short-chain dehydrogenase/reductase 3</fullName>
    </recommendedName>
    <alternativeName>
        <fullName evidence="11">Retinal short-chain dehydrogenase/reductase 1</fullName>
    </alternativeName>
</protein>
<keyword evidence="6" id="KW-0560">Oxidoreductase</keyword>
<evidence type="ECO:0000256" key="1">
    <source>
        <dbReference type="ARBA" id="ARBA00004141"/>
    </source>
</evidence>
<dbReference type="PANTHER" id="PTHR24322">
    <property type="entry name" value="PKSB"/>
    <property type="match status" value="1"/>
</dbReference>
<dbReference type="PRINTS" id="PR00080">
    <property type="entry name" value="SDRFAMILY"/>
</dbReference>
<organism evidence="13 14">
    <name type="scientific">Lojkania enalia</name>
    <dbReference type="NCBI Taxonomy" id="147567"/>
    <lineage>
        <taxon>Eukaryota</taxon>
        <taxon>Fungi</taxon>
        <taxon>Dikarya</taxon>
        <taxon>Ascomycota</taxon>
        <taxon>Pezizomycotina</taxon>
        <taxon>Dothideomycetes</taxon>
        <taxon>Pleosporomycetidae</taxon>
        <taxon>Pleosporales</taxon>
        <taxon>Pleosporales incertae sedis</taxon>
        <taxon>Lojkania</taxon>
    </lineage>
</organism>
<evidence type="ECO:0000256" key="3">
    <source>
        <dbReference type="ARBA" id="ARBA00022692"/>
    </source>
</evidence>
<evidence type="ECO:0000256" key="6">
    <source>
        <dbReference type="ARBA" id="ARBA00023002"/>
    </source>
</evidence>
<evidence type="ECO:0000256" key="4">
    <source>
        <dbReference type="ARBA" id="ARBA00022857"/>
    </source>
</evidence>
<name>A0A9P4K5Y6_9PLEO</name>
<comment type="function">
    <text evidence="9">Catalyzes the reduction of all-trans-retinal to all-trans-retinol in the presence of NADPH.</text>
</comment>
<dbReference type="EMBL" id="ML986637">
    <property type="protein sequence ID" value="KAF2262711.1"/>
    <property type="molecule type" value="Genomic_DNA"/>
</dbReference>
<dbReference type="Gene3D" id="3.40.50.720">
    <property type="entry name" value="NAD(P)-binding Rossmann-like Domain"/>
    <property type="match status" value="1"/>
</dbReference>
<accession>A0A9P4K5Y6</accession>
<dbReference type="PROSITE" id="PS00061">
    <property type="entry name" value="ADH_SHORT"/>
    <property type="match status" value="1"/>
</dbReference>
<evidence type="ECO:0000256" key="12">
    <source>
        <dbReference type="RuleBase" id="RU000363"/>
    </source>
</evidence>
<dbReference type="InterPro" id="IPR002347">
    <property type="entry name" value="SDR_fam"/>
</dbReference>
<keyword evidence="5" id="KW-1133">Transmembrane helix</keyword>
<gene>
    <name evidence="13" type="ORF">CC78DRAFT_310346</name>
</gene>
<dbReference type="SUPFAM" id="SSF51735">
    <property type="entry name" value="NAD(P)-binding Rossmann-fold domains"/>
    <property type="match status" value="1"/>
</dbReference>
<evidence type="ECO:0000256" key="7">
    <source>
        <dbReference type="ARBA" id="ARBA00023098"/>
    </source>
</evidence>
<dbReference type="PRINTS" id="PR00081">
    <property type="entry name" value="GDHRDH"/>
</dbReference>
<keyword evidence="7" id="KW-0443">Lipid metabolism</keyword>
<evidence type="ECO:0000256" key="2">
    <source>
        <dbReference type="ARBA" id="ARBA00006484"/>
    </source>
</evidence>
<dbReference type="InterPro" id="IPR036291">
    <property type="entry name" value="NAD(P)-bd_dom_sf"/>
</dbReference>